<proteinExistence type="predicted"/>
<dbReference type="Pfam" id="PF00118">
    <property type="entry name" value="Cpn60_TCP1"/>
    <property type="match status" value="1"/>
</dbReference>
<sequence>MLKRANDPVRNGIHPASIISGYRVEKLGKVPLVNCAKTSLSSKLIGSDFFANMVVDAVQAVKMTNGINVLKTHGKGVKDSYLLNGYALVLAVLLKECIP</sequence>
<keyword evidence="1" id="KW-0547">Nucleotide-binding</keyword>
<name>A0A6N2LAE8_SALVM</name>
<dbReference type="EMBL" id="CAADRP010001224">
    <property type="protein sequence ID" value="VFU37015.1"/>
    <property type="molecule type" value="Genomic_DNA"/>
</dbReference>
<dbReference type="InterPro" id="IPR002423">
    <property type="entry name" value="Cpn60/GroEL/TCP-1"/>
</dbReference>
<dbReference type="InterPro" id="IPR027410">
    <property type="entry name" value="TCP-1-like_intermed_sf"/>
</dbReference>
<evidence type="ECO:0000256" key="3">
    <source>
        <dbReference type="ARBA" id="ARBA00023186"/>
    </source>
</evidence>
<evidence type="ECO:0000313" key="4">
    <source>
        <dbReference type="EMBL" id="VFU37015.1"/>
    </source>
</evidence>
<keyword evidence="3" id="KW-0143">Chaperone</keyword>
<accession>A0A6N2LAE8</accession>
<reference evidence="4" key="1">
    <citation type="submission" date="2019-03" db="EMBL/GenBank/DDBJ databases">
        <authorList>
            <person name="Mank J."/>
            <person name="Almeida P."/>
        </authorList>
    </citation>
    <scope>NUCLEOTIDE SEQUENCE</scope>
    <source>
        <strain evidence="4">78183</strain>
    </source>
</reference>
<dbReference type="AlphaFoldDB" id="A0A6N2LAE8"/>
<organism evidence="4">
    <name type="scientific">Salix viminalis</name>
    <name type="common">Common osier</name>
    <name type="synonym">Basket willow</name>
    <dbReference type="NCBI Taxonomy" id="40686"/>
    <lineage>
        <taxon>Eukaryota</taxon>
        <taxon>Viridiplantae</taxon>
        <taxon>Streptophyta</taxon>
        <taxon>Embryophyta</taxon>
        <taxon>Tracheophyta</taxon>
        <taxon>Spermatophyta</taxon>
        <taxon>Magnoliopsida</taxon>
        <taxon>eudicotyledons</taxon>
        <taxon>Gunneridae</taxon>
        <taxon>Pentapetalae</taxon>
        <taxon>rosids</taxon>
        <taxon>fabids</taxon>
        <taxon>Malpighiales</taxon>
        <taxon>Salicaceae</taxon>
        <taxon>Saliceae</taxon>
        <taxon>Salix</taxon>
    </lineage>
</organism>
<dbReference type="GO" id="GO:0005524">
    <property type="term" value="F:ATP binding"/>
    <property type="evidence" value="ECO:0007669"/>
    <property type="project" value="UniProtKB-KW"/>
</dbReference>
<gene>
    <name evidence="4" type="ORF">SVIM_LOCUS192117</name>
</gene>
<dbReference type="Gene3D" id="3.30.260.10">
    <property type="entry name" value="TCP-1-like chaperonin intermediate domain"/>
    <property type="match status" value="1"/>
</dbReference>
<keyword evidence="2" id="KW-0067">ATP-binding</keyword>
<protein>
    <submittedName>
        <fullName evidence="4">Uncharacterized protein</fullName>
    </submittedName>
</protein>
<dbReference type="SUPFAM" id="SSF54849">
    <property type="entry name" value="GroEL-intermediate domain like"/>
    <property type="match status" value="1"/>
</dbReference>
<dbReference type="GO" id="GO:0140662">
    <property type="term" value="F:ATP-dependent protein folding chaperone"/>
    <property type="evidence" value="ECO:0007669"/>
    <property type="project" value="InterPro"/>
</dbReference>
<evidence type="ECO:0000256" key="2">
    <source>
        <dbReference type="ARBA" id="ARBA00022840"/>
    </source>
</evidence>
<dbReference type="PANTHER" id="PTHR11353">
    <property type="entry name" value="CHAPERONIN"/>
    <property type="match status" value="1"/>
</dbReference>
<evidence type="ECO:0000256" key="1">
    <source>
        <dbReference type="ARBA" id="ARBA00022741"/>
    </source>
</evidence>
<dbReference type="InterPro" id="IPR017998">
    <property type="entry name" value="Chaperone_TCP-1"/>
</dbReference>